<comment type="function">
    <text evidence="9 10">Fluoride-specific ion channel. Important for reducing fluoride concentration in the cell, thus reducing its toxicity.</text>
</comment>
<name>A0A1H2K969_9ACTN</name>
<gene>
    <name evidence="10" type="primary">fluC</name>
    <name evidence="10" type="synonym">crcB</name>
    <name evidence="11" type="ORF">SAMN04488563_3547</name>
</gene>
<evidence type="ECO:0000256" key="5">
    <source>
        <dbReference type="ARBA" id="ARBA00023136"/>
    </source>
</evidence>
<comment type="catalytic activity">
    <reaction evidence="8">
        <text>fluoride(in) = fluoride(out)</text>
        <dbReference type="Rhea" id="RHEA:76159"/>
        <dbReference type="ChEBI" id="CHEBI:17051"/>
    </reaction>
    <physiologicalReaction direction="left-to-right" evidence="8">
        <dbReference type="Rhea" id="RHEA:76160"/>
    </physiologicalReaction>
</comment>
<comment type="similarity">
    <text evidence="7 10">Belongs to the fluoride channel Fluc/FEX (TC 1.A.43) family.</text>
</comment>
<dbReference type="EMBL" id="LT629791">
    <property type="protein sequence ID" value="SDU64981.1"/>
    <property type="molecule type" value="Genomic_DNA"/>
</dbReference>
<dbReference type="GO" id="GO:0062054">
    <property type="term" value="F:fluoride channel activity"/>
    <property type="evidence" value="ECO:0007669"/>
    <property type="project" value="UniProtKB-UniRule"/>
</dbReference>
<feature type="binding site" evidence="10">
    <location>
        <position position="84"/>
    </location>
    <ligand>
        <name>Na(+)</name>
        <dbReference type="ChEBI" id="CHEBI:29101"/>
        <note>structural</note>
    </ligand>
</feature>
<dbReference type="GO" id="GO:0140114">
    <property type="term" value="P:cellular detoxification of fluoride"/>
    <property type="evidence" value="ECO:0007669"/>
    <property type="project" value="UniProtKB-UniRule"/>
</dbReference>
<proteinExistence type="inferred from homology"/>
<comment type="subcellular location">
    <subcellularLocation>
        <location evidence="1 10">Cell membrane</location>
        <topology evidence="1 10">Multi-pass membrane protein</topology>
    </subcellularLocation>
</comment>
<dbReference type="PANTHER" id="PTHR28259">
    <property type="entry name" value="FLUORIDE EXPORT PROTEIN 1-RELATED"/>
    <property type="match status" value="1"/>
</dbReference>
<evidence type="ECO:0000256" key="6">
    <source>
        <dbReference type="ARBA" id="ARBA00023303"/>
    </source>
</evidence>
<evidence type="ECO:0000313" key="11">
    <source>
        <dbReference type="EMBL" id="SDU64981.1"/>
    </source>
</evidence>
<evidence type="ECO:0000313" key="12">
    <source>
        <dbReference type="Proteomes" id="UP000182977"/>
    </source>
</evidence>
<dbReference type="AlphaFoldDB" id="A0A1H2K969"/>
<keyword evidence="5 10" id="KW-0472">Membrane</keyword>
<feature type="transmembrane region" description="Helical" evidence="10">
    <location>
        <begin position="39"/>
        <end position="62"/>
    </location>
</feature>
<dbReference type="GO" id="GO:0005886">
    <property type="term" value="C:plasma membrane"/>
    <property type="evidence" value="ECO:0007669"/>
    <property type="project" value="UniProtKB-SubCell"/>
</dbReference>
<sequence length="136" mass="14312">MSRLRRQLPVLAVIAAGGVLGSLARHGAASLQPGAGSGWPWAILAVNVSGCLLIGVLMAVLLDLTAPHRLLRPFLGIGVLGGYTTFSTYAVDTQRLLADGRSVAALTYFLVTPVLALLAVWLGTAATRALRRRRRA</sequence>
<keyword evidence="10" id="KW-0479">Metal-binding</keyword>
<dbReference type="GO" id="GO:0046872">
    <property type="term" value="F:metal ion binding"/>
    <property type="evidence" value="ECO:0007669"/>
    <property type="project" value="UniProtKB-KW"/>
</dbReference>
<evidence type="ECO:0000256" key="10">
    <source>
        <dbReference type="HAMAP-Rule" id="MF_00454"/>
    </source>
</evidence>
<keyword evidence="10" id="KW-0813">Transport</keyword>
<feature type="transmembrane region" description="Helical" evidence="10">
    <location>
        <begin position="74"/>
        <end position="91"/>
    </location>
</feature>
<dbReference type="Pfam" id="PF02537">
    <property type="entry name" value="CRCB"/>
    <property type="match status" value="1"/>
</dbReference>
<keyword evidence="4 10" id="KW-1133">Transmembrane helix</keyword>
<keyword evidence="12" id="KW-1185">Reference proteome</keyword>
<keyword evidence="10" id="KW-0406">Ion transport</keyword>
<dbReference type="PANTHER" id="PTHR28259:SF1">
    <property type="entry name" value="FLUORIDE EXPORT PROTEIN 1-RELATED"/>
    <property type="match status" value="1"/>
</dbReference>
<evidence type="ECO:0000256" key="4">
    <source>
        <dbReference type="ARBA" id="ARBA00022989"/>
    </source>
</evidence>
<dbReference type="InterPro" id="IPR003691">
    <property type="entry name" value="FluC"/>
</dbReference>
<evidence type="ECO:0000256" key="9">
    <source>
        <dbReference type="ARBA" id="ARBA00049940"/>
    </source>
</evidence>
<dbReference type="OrthoDB" id="4408652at2"/>
<evidence type="ECO:0000256" key="2">
    <source>
        <dbReference type="ARBA" id="ARBA00022475"/>
    </source>
</evidence>
<dbReference type="NCBIfam" id="TIGR00494">
    <property type="entry name" value="crcB"/>
    <property type="match status" value="1"/>
</dbReference>
<evidence type="ECO:0000256" key="7">
    <source>
        <dbReference type="ARBA" id="ARBA00035120"/>
    </source>
</evidence>
<protein>
    <recommendedName>
        <fullName evidence="10">Fluoride-specific ion channel FluC</fullName>
    </recommendedName>
</protein>
<feature type="transmembrane region" description="Helical" evidence="10">
    <location>
        <begin position="103"/>
        <end position="126"/>
    </location>
</feature>
<evidence type="ECO:0000256" key="8">
    <source>
        <dbReference type="ARBA" id="ARBA00035585"/>
    </source>
</evidence>
<keyword evidence="10" id="KW-0915">Sodium</keyword>
<keyword evidence="3 10" id="KW-0812">Transmembrane</keyword>
<dbReference type="HAMAP" id="MF_00454">
    <property type="entry name" value="FluC"/>
    <property type="match status" value="1"/>
</dbReference>
<keyword evidence="2 10" id="KW-1003">Cell membrane</keyword>
<dbReference type="Proteomes" id="UP000182977">
    <property type="component" value="Chromosome I"/>
</dbReference>
<evidence type="ECO:0000256" key="3">
    <source>
        <dbReference type="ARBA" id="ARBA00022692"/>
    </source>
</evidence>
<dbReference type="STRING" id="419479.SAMN04488563_3547"/>
<evidence type="ECO:0000256" key="1">
    <source>
        <dbReference type="ARBA" id="ARBA00004651"/>
    </source>
</evidence>
<comment type="activity regulation">
    <text evidence="10">Na(+) is not transported, but it plays an essential structural role and its presence is essential for fluoride channel function.</text>
</comment>
<dbReference type="RefSeq" id="WP_082155516.1">
    <property type="nucleotide sequence ID" value="NZ_LBMC01000023.1"/>
</dbReference>
<accession>A0A1H2K969</accession>
<reference evidence="12" key="1">
    <citation type="submission" date="2016-10" db="EMBL/GenBank/DDBJ databases">
        <authorList>
            <person name="Varghese N."/>
            <person name="Submissions S."/>
        </authorList>
    </citation>
    <scope>NUCLEOTIDE SEQUENCE [LARGE SCALE GENOMIC DNA]</scope>
    <source>
        <strain evidence="12">DSM 45079</strain>
    </source>
</reference>
<organism evidence="11 12">
    <name type="scientific">Jiangella alkaliphila</name>
    <dbReference type="NCBI Taxonomy" id="419479"/>
    <lineage>
        <taxon>Bacteria</taxon>
        <taxon>Bacillati</taxon>
        <taxon>Actinomycetota</taxon>
        <taxon>Actinomycetes</taxon>
        <taxon>Jiangellales</taxon>
        <taxon>Jiangellaceae</taxon>
        <taxon>Jiangella</taxon>
    </lineage>
</organism>
<keyword evidence="6 10" id="KW-0407">Ion channel</keyword>
<feature type="binding site" evidence="10">
    <location>
        <position position="81"/>
    </location>
    <ligand>
        <name>Na(+)</name>
        <dbReference type="ChEBI" id="CHEBI:29101"/>
        <note>structural</note>
    </ligand>
</feature>